<reference evidence="2 3" key="1">
    <citation type="journal article" date="2018" name="Nat. Ecol. Evol.">
        <title>Pezizomycetes genomes reveal the molecular basis of ectomycorrhizal truffle lifestyle.</title>
        <authorList>
            <person name="Murat C."/>
            <person name="Payen T."/>
            <person name="Noel B."/>
            <person name="Kuo A."/>
            <person name="Morin E."/>
            <person name="Chen J."/>
            <person name="Kohler A."/>
            <person name="Krizsan K."/>
            <person name="Balestrini R."/>
            <person name="Da Silva C."/>
            <person name="Montanini B."/>
            <person name="Hainaut M."/>
            <person name="Levati E."/>
            <person name="Barry K.W."/>
            <person name="Belfiori B."/>
            <person name="Cichocki N."/>
            <person name="Clum A."/>
            <person name="Dockter R.B."/>
            <person name="Fauchery L."/>
            <person name="Guy J."/>
            <person name="Iotti M."/>
            <person name="Le Tacon F."/>
            <person name="Lindquist E.A."/>
            <person name="Lipzen A."/>
            <person name="Malagnac F."/>
            <person name="Mello A."/>
            <person name="Molinier V."/>
            <person name="Miyauchi S."/>
            <person name="Poulain J."/>
            <person name="Riccioni C."/>
            <person name="Rubini A."/>
            <person name="Sitrit Y."/>
            <person name="Splivallo R."/>
            <person name="Traeger S."/>
            <person name="Wang M."/>
            <person name="Zifcakova L."/>
            <person name="Wipf D."/>
            <person name="Zambonelli A."/>
            <person name="Paolocci F."/>
            <person name="Nowrousian M."/>
            <person name="Ottonello S."/>
            <person name="Baldrian P."/>
            <person name="Spatafora J.W."/>
            <person name="Henrissat B."/>
            <person name="Nagy L.G."/>
            <person name="Aury J.M."/>
            <person name="Wincker P."/>
            <person name="Grigoriev I.V."/>
            <person name="Bonfante P."/>
            <person name="Martin F.M."/>
        </authorList>
    </citation>
    <scope>NUCLEOTIDE SEQUENCE [LARGE SCALE GENOMIC DNA]</scope>
    <source>
        <strain evidence="2 3">ATCC MYA-4762</strain>
    </source>
</reference>
<evidence type="ECO:0000313" key="3">
    <source>
        <dbReference type="Proteomes" id="UP000267821"/>
    </source>
</evidence>
<protein>
    <submittedName>
        <fullName evidence="2">Uncharacterized protein</fullName>
    </submittedName>
</protein>
<keyword evidence="1" id="KW-0472">Membrane</keyword>
<dbReference type="InParanoid" id="A0A3N4L9V4"/>
<evidence type="ECO:0000256" key="1">
    <source>
        <dbReference type="SAM" id="Phobius"/>
    </source>
</evidence>
<dbReference type="AlphaFoldDB" id="A0A3N4L9V4"/>
<keyword evidence="3" id="KW-1185">Reference proteome</keyword>
<dbReference type="EMBL" id="ML121585">
    <property type="protein sequence ID" value="RPB19687.1"/>
    <property type="molecule type" value="Genomic_DNA"/>
</dbReference>
<name>A0A3N4L9V4_9PEZI</name>
<keyword evidence="1" id="KW-0812">Transmembrane</keyword>
<dbReference type="Proteomes" id="UP000267821">
    <property type="component" value="Unassembled WGS sequence"/>
</dbReference>
<gene>
    <name evidence="2" type="ORF">L211DRAFT_592885</name>
</gene>
<feature type="transmembrane region" description="Helical" evidence="1">
    <location>
        <begin position="17"/>
        <end position="43"/>
    </location>
</feature>
<proteinExistence type="predicted"/>
<organism evidence="2 3">
    <name type="scientific">Terfezia boudieri ATCC MYA-4762</name>
    <dbReference type="NCBI Taxonomy" id="1051890"/>
    <lineage>
        <taxon>Eukaryota</taxon>
        <taxon>Fungi</taxon>
        <taxon>Dikarya</taxon>
        <taxon>Ascomycota</taxon>
        <taxon>Pezizomycotina</taxon>
        <taxon>Pezizomycetes</taxon>
        <taxon>Pezizales</taxon>
        <taxon>Pezizaceae</taxon>
        <taxon>Terfezia</taxon>
    </lineage>
</organism>
<accession>A0A3N4L9V4</accession>
<keyword evidence="1" id="KW-1133">Transmembrane helix</keyword>
<evidence type="ECO:0000313" key="2">
    <source>
        <dbReference type="EMBL" id="RPB19687.1"/>
    </source>
</evidence>
<sequence length="137" mass="15382">MCLPQCMRPTGHVSLSLFLACQYVILSYISPGTISFAWSLPLLHSPVFNKNIQFSSGSVRDHVYSATLGIWSHLNILLPLLHRTARPVFCSLRPGSCLLPLPVRLLPGLRTSWYLSRRVHLIIRGTSSSLETYVVHK</sequence>